<proteinExistence type="predicted"/>
<sequence>MSSHYTRVLQTEGVRCRNEDGGRHLLYHSQTDQLHMVDGIGKAIYDLCVDDSIDDVVHHGGKLLAESNGADERQARTEVLTFLCELQRRSLVEFL</sequence>
<dbReference type="InterPro" id="IPR041881">
    <property type="entry name" value="PqqD_sf"/>
</dbReference>
<comment type="caution">
    <text evidence="1">The sequence shown here is derived from an EMBL/GenBank/DDBJ whole genome shotgun (WGS) entry which is preliminary data.</text>
</comment>
<evidence type="ECO:0000313" key="2">
    <source>
        <dbReference type="Proteomes" id="UP000886674"/>
    </source>
</evidence>
<accession>A0A9E4TT58</accession>
<dbReference type="InterPro" id="IPR008792">
    <property type="entry name" value="PQQD"/>
</dbReference>
<dbReference type="Proteomes" id="UP000886674">
    <property type="component" value="Unassembled WGS sequence"/>
</dbReference>
<protein>
    <submittedName>
        <fullName evidence="1">PqqD family protein</fullName>
    </submittedName>
</protein>
<evidence type="ECO:0000313" key="1">
    <source>
        <dbReference type="EMBL" id="MCG7978417.1"/>
    </source>
</evidence>
<dbReference type="AlphaFoldDB" id="A0A9E4TT58"/>
<dbReference type="Gene3D" id="1.10.10.1150">
    <property type="entry name" value="Coenzyme PQQ synthesis protein D (PqqD)"/>
    <property type="match status" value="1"/>
</dbReference>
<gene>
    <name evidence="1" type="ORF">JAY77_09775</name>
</gene>
<name>A0A9E4TT58_9GAMM</name>
<dbReference type="EMBL" id="JAEPCR010000043">
    <property type="protein sequence ID" value="MCG7978417.1"/>
    <property type="molecule type" value="Genomic_DNA"/>
</dbReference>
<reference evidence="1" key="1">
    <citation type="journal article" date="2021" name="Proc. Natl. Acad. Sci. U.S.A.">
        <title>Global biogeography of chemosynthetic symbionts reveals both localized and globally distributed symbiont groups. .</title>
        <authorList>
            <person name="Osvatic J.T."/>
            <person name="Wilkins L.G.E."/>
            <person name="Leibrecht L."/>
            <person name="Leray M."/>
            <person name="Zauner S."/>
            <person name="Polzin J."/>
            <person name="Camacho Y."/>
            <person name="Gros O."/>
            <person name="van Gils J.A."/>
            <person name="Eisen J.A."/>
            <person name="Petersen J.M."/>
            <person name="Yuen B."/>
        </authorList>
    </citation>
    <scope>NUCLEOTIDE SEQUENCE</scope>
    <source>
        <strain evidence="1">MAGclacostrist055</strain>
    </source>
</reference>
<organism evidence="1 2">
    <name type="scientific">Candidatus Thiodiazotropha taylori</name>
    <dbReference type="NCBI Taxonomy" id="2792791"/>
    <lineage>
        <taxon>Bacteria</taxon>
        <taxon>Pseudomonadati</taxon>
        <taxon>Pseudomonadota</taxon>
        <taxon>Gammaproteobacteria</taxon>
        <taxon>Chromatiales</taxon>
        <taxon>Sedimenticolaceae</taxon>
        <taxon>Candidatus Thiodiazotropha</taxon>
    </lineage>
</organism>
<dbReference type="Pfam" id="PF05402">
    <property type="entry name" value="PqqD"/>
    <property type="match status" value="1"/>
</dbReference>